<comment type="caution">
    <text evidence="6">The sequence shown here is derived from an EMBL/GenBank/DDBJ whole genome shotgun (WGS) entry which is preliminary data.</text>
</comment>
<evidence type="ECO:0000313" key="6">
    <source>
        <dbReference type="EMBL" id="EHJ60716.1"/>
    </source>
</evidence>
<proteinExistence type="inferred from homology"/>
<dbReference type="STRING" id="1088721.JI59_08400"/>
<dbReference type="Gene3D" id="3.40.605.10">
    <property type="entry name" value="Aldehyde Dehydrogenase, Chain A, domain 1"/>
    <property type="match status" value="1"/>
</dbReference>
<evidence type="ECO:0000313" key="7">
    <source>
        <dbReference type="Proteomes" id="UP000004030"/>
    </source>
</evidence>
<dbReference type="SUPFAM" id="SSF53720">
    <property type="entry name" value="ALDH-like"/>
    <property type="match status" value="1"/>
</dbReference>
<dbReference type="PANTHER" id="PTHR42804:SF1">
    <property type="entry name" value="ALDEHYDE DEHYDROGENASE-RELATED"/>
    <property type="match status" value="1"/>
</dbReference>
<dbReference type="PANTHER" id="PTHR42804">
    <property type="entry name" value="ALDEHYDE DEHYDROGENASE"/>
    <property type="match status" value="1"/>
</dbReference>
<dbReference type="OrthoDB" id="9761688at2"/>
<accession>G6EDB7</accession>
<protein>
    <submittedName>
        <fullName evidence="6">Betaine-aldehyde dehydrogenase</fullName>
    </submittedName>
</protein>
<gene>
    <name evidence="6" type="ORF">NSU_2338</name>
</gene>
<keyword evidence="2 4" id="KW-0560">Oxidoreductase</keyword>
<dbReference type="GO" id="GO:0016620">
    <property type="term" value="F:oxidoreductase activity, acting on the aldehyde or oxo group of donors, NAD or NADP as acceptor"/>
    <property type="evidence" value="ECO:0007669"/>
    <property type="project" value="InterPro"/>
</dbReference>
<dbReference type="PATRIC" id="fig|1088721.3.peg.2315"/>
<dbReference type="Gene3D" id="3.40.309.10">
    <property type="entry name" value="Aldehyde Dehydrogenase, Chain A, domain 2"/>
    <property type="match status" value="1"/>
</dbReference>
<name>G6EDB7_9SPHN</name>
<comment type="similarity">
    <text evidence="1 4">Belongs to the aldehyde dehydrogenase family.</text>
</comment>
<evidence type="ECO:0000259" key="5">
    <source>
        <dbReference type="Pfam" id="PF00171"/>
    </source>
</evidence>
<dbReference type="RefSeq" id="WP_007013253.1">
    <property type="nucleotide sequence ID" value="NZ_AGFM01000033.1"/>
</dbReference>
<dbReference type="FunFam" id="3.40.605.10:FF:000007">
    <property type="entry name" value="NAD/NADP-dependent betaine aldehyde dehydrogenase"/>
    <property type="match status" value="1"/>
</dbReference>
<feature type="active site" evidence="3">
    <location>
        <position position="260"/>
    </location>
</feature>
<sequence length="493" mass="52942">MATTATRSAQLRHPDAFFIGGEWVEPSTGSTIDVIDSSTEEVFLRVAEAQEEDVKRAISAARRAFDEGPWPRMSPQERAPFLEKIAAAWSERANALADSWTAESGVLRAISASAAPGLASTFRYYAELGRDFAWQEEHVSQTGQPALLVREPVGVVAAIVPWNAPHQLMTAKVAPALIAGCTMIIKASPEAPSAPYHLAEICEEIGLPPGVVNVLTADREVSELLVRDPRVDKVSFTGSTAAGRKIASICGERIARVTLELGGKSPAVILDDYDLGTAARSIARYAPIMTGQVCSSLTRIIVNKKRHDDLVAALADTFGKIQVGDPFEATSQMGPLAMARQRDRVEEMIAIGKAEGARLAVGGVRPAHLNRGYYIEPTVFANVDNEATIAREEIFGPVLSVIPVANEEEAIAVANDTIYGLNSSVFTNDPQRAYAVARRLRAGTVGHNGFKTDFTVGFGGFKQSGIGREGGIGGLHPYLEAKTMIFEDMPTDR</sequence>
<dbReference type="InterPro" id="IPR016162">
    <property type="entry name" value="Ald_DH_N"/>
</dbReference>
<dbReference type="FunFam" id="3.40.309.10:FF:000012">
    <property type="entry name" value="Betaine aldehyde dehydrogenase"/>
    <property type="match status" value="1"/>
</dbReference>
<dbReference type="InterPro" id="IPR016163">
    <property type="entry name" value="Ald_DH_C"/>
</dbReference>
<dbReference type="Pfam" id="PF00171">
    <property type="entry name" value="Aldedh"/>
    <property type="match status" value="1"/>
</dbReference>
<evidence type="ECO:0000256" key="2">
    <source>
        <dbReference type="ARBA" id="ARBA00023002"/>
    </source>
</evidence>
<dbReference type="EMBL" id="AGFM01000033">
    <property type="protein sequence ID" value="EHJ60716.1"/>
    <property type="molecule type" value="Genomic_DNA"/>
</dbReference>
<dbReference type="CDD" id="cd07139">
    <property type="entry name" value="ALDH_AldA-Rv0768"/>
    <property type="match status" value="1"/>
</dbReference>
<evidence type="ECO:0000256" key="3">
    <source>
        <dbReference type="PROSITE-ProRule" id="PRU10007"/>
    </source>
</evidence>
<reference evidence="6 7" key="1">
    <citation type="journal article" date="2012" name="J. Bacteriol.">
        <title>Genome sequence of benzo(a)pyrene-degrading bacterium Novosphingobium pentaromativorans US6-1.</title>
        <authorList>
            <person name="Luo Y.R."/>
            <person name="Kang S.G."/>
            <person name="Kim S.J."/>
            <person name="Kim M.R."/>
            <person name="Li N."/>
            <person name="Lee J.H."/>
            <person name="Kwon K.K."/>
        </authorList>
    </citation>
    <scope>NUCLEOTIDE SEQUENCE [LARGE SCALE GENOMIC DNA]</scope>
    <source>
        <strain evidence="6 7">US6-1</strain>
    </source>
</reference>
<dbReference type="KEGG" id="npn:JI59_08400"/>
<dbReference type="Proteomes" id="UP000004030">
    <property type="component" value="Unassembled WGS sequence"/>
</dbReference>
<dbReference type="InterPro" id="IPR029510">
    <property type="entry name" value="Ald_DH_CS_GLU"/>
</dbReference>
<organism evidence="6 7">
    <name type="scientific">Novosphingobium pentaromativorans US6-1</name>
    <dbReference type="NCBI Taxonomy" id="1088721"/>
    <lineage>
        <taxon>Bacteria</taxon>
        <taxon>Pseudomonadati</taxon>
        <taxon>Pseudomonadota</taxon>
        <taxon>Alphaproteobacteria</taxon>
        <taxon>Sphingomonadales</taxon>
        <taxon>Sphingomonadaceae</taxon>
        <taxon>Novosphingobium</taxon>
    </lineage>
</organism>
<dbReference type="InterPro" id="IPR015590">
    <property type="entry name" value="Aldehyde_DH_dom"/>
</dbReference>
<dbReference type="AlphaFoldDB" id="G6EDB7"/>
<dbReference type="PROSITE" id="PS00687">
    <property type="entry name" value="ALDEHYDE_DEHYDR_GLU"/>
    <property type="match status" value="1"/>
</dbReference>
<evidence type="ECO:0000256" key="1">
    <source>
        <dbReference type="ARBA" id="ARBA00009986"/>
    </source>
</evidence>
<keyword evidence="7" id="KW-1185">Reference proteome</keyword>
<dbReference type="InterPro" id="IPR016161">
    <property type="entry name" value="Ald_DH/histidinol_DH"/>
</dbReference>
<dbReference type="eggNOG" id="COG1012">
    <property type="taxonomic scope" value="Bacteria"/>
</dbReference>
<evidence type="ECO:0000256" key="4">
    <source>
        <dbReference type="RuleBase" id="RU003345"/>
    </source>
</evidence>
<feature type="domain" description="Aldehyde dehydrogenase" evidence="5">
    <location>
        <begin position="23"/>
        <end position="483"/>
    </location>
</feature>